<dbReference type="STRING" id="246409.I1CLU9"/>
<dbReference type="VEuPathDB" id="FungiDB:RO3G_14140"/>
<keyword evidence="4" id="KW-1185">Reference proteome</keyword>
<dbReference type="GeneID" id="93621105"/>
<feature type="compositionally biased region" description="Polar residues" evidence="1">
    <location>
        <begin position="167"/>
        <end position="178"/>
    </location>
</feature>
<accession>I1CLU9</accession>
<dbReference type="RefSeq" id="XP_067524825.1">
    <property type="nucleotide sequence ID" value="XM_067668724.1"/>
</dbReference>
<dbReference type="InParanoid" id="I1CLU9"/>
<feature type="region of interest" description="Disordered" evidence="1">
    <location>
        <begin position="150"/>
        <end position="178"/>
    </location>
</feature>
<proteinExistence type="predicted"/>
<organism evidence="3 4">
    <name type="scientific">Rhizopus delemar (strain RA 99-880 / ATCC MYA-4621 / FGSC 9543 / NRRL 43880)</name>
    <name type="common">Mucormycosis agent</name>
    <name type="synonym">Rhizopus arrhizus var. delemar</name>
    <dbReference type="NCBI Taxonomy" id="246409"/>
    <lineage>
        <taxon>Eukaryota</taxon>
        <taxon>Fungi</taxon>
        <taxon>Fungi incertae sedis</taxon>
        <taxon>Mucoromycota</taxon>
        <taxon>Mucoromycotina</taxon>
        <taxon>Mucoromycetes</taxon>
        <taxon>Mucorales</taxon>
        <taxon>Mucorineae</taxon>
        <taxon>Rhizopodaceae</taxon>
        <taxon>Rhizopus</taxon>
    </lineage>
</organism>
<keyword evidence="2" id="KW-1133">Transmembrane helix</keyword>
<evidence type="ECO:0000313" key="3">
    <source>
        <dbReference type="EMBL" id="EIE89429.1"/>
    </source>
</evidence>
<feature type="transmembrane region" description="Helical" evidence="2">
    <location>
        <begin position="35"/>
        <end position="55"/>
    </location>
</feature>
<keyword evidence="2" id="KW-0812">Transmembrane</keyword>
<dbReference type="OrthoDB" id="2257724at2759"/>
<feature type="compositionally biased region" description="Basic and acidic residues" evidence="1">
    <location>
        <begin position="157"/>
        <end position="166"/>
    </location>
</feature>
<reference evidence="3 4" key="1">
    <citation type="journal article" date="2009" name="PLoS Genet.">
        <title>Genomic analysis of the basal lineage fungus Rhizopus oryzae reveals a whole-genome duplication.</title>
        <authorList>
            <person name="Ma L.-J."/>
            <person name="Ibrahim A.S."/>
            <person name="Skory C."/>
            <person name="Grabherr M.G."/>
            <person name="Burger G."/>
            <person name="Butler M."/>
            <person name="Elias M."/>
            <person name="Idnurm A."/>
            <person name="Lang B.F."/>
            <person name="Sone T."/>
            <person name="Abe A."/>
            <person name="Calvo S.E."/>
            <person name="Corrochano L.M."/>
            <person name="Engels R."/>
            <person name="Fu J."/>
            <person name="Hansberg W."/>
            <person name="Kim J.-M."/>
            <person name="Kodira C.D."/>
            <person name="Koehrsen M.J."/>
            <person name="Liu B."/>
            <person name="Miranda-Saavedra D."/>
            <person name="O'Leary S."/>
            <person name="Ortiz-Castellanos L."/>
            <person name="Poulter R."/>
            <person name="Rodriguez-Romero J."/>
            <person name="Ruiz-Herrera J."/>
            <person name="Shen Y.-Q."/>
            <person name="Zeng Q."/>
            <person name="Galagan J."/>
            <person name="Birren B.W."/>
            <person name="Cuomo C.A."/>
            <person name="Wickes B.L."/>
        </authorList>
    </citation>
    <scope>NUCLEOTIDE SEQUENCE [LARGE SCALE GENOMIC DNA]</scope>
    <source>
        <strain evidence="4">RA 99-880 / ATCC MYA-4621 / FGSC 9543 / NRRL 43880</strain>
    </source>
</reference>
<sequence length="218" mass="24176">MSFILLSYSAGFIILCVDALTSNMVINKSKFAMDVLIANTNVCTVYLLIILISIFHPRPQYANHDQSEITSSNDSNVQNTITSIGNDKSFARPVASAYSLNNTVSSSFSSPTQQPRNMTIEDPYSNKPIMFSMMSAPLQTQVELATSGIKVDASGSQKRDPQEEKNIYTQSQPMSSHRLSLETNNSYNISVSSEAHLNHQRGNVAPDWFWGSVDRRNP</sequence>
<evidence type="ECO:0000313" key="4">
    <source>
        <dbReference type="Proteomes" id="UP000009138"/>
    </source>
</evidence>
<gene>
    <name evidence="3" type="ORF">RO3G_14140</name>
</gene>
<feature type="region of interest" description="Disordered" evidence="1">
    <location>
        <begin position="104"/>
        <end position="124"/>
    </location>
</feature>
<evidence type="ECO:0000256" key="1">
    <source>
        <dbReference type="SAM" id="MobiDB-lite"/>
    </source>
</evidence>
<evidence type="ECO:0000256" key="2">
    <source>
        <dbReference type="SAM" id="Phobius"/>
    </source>
</evidence>
<dbReference type="AlphaFoldDB" id="I1CLU9"/>
<name>I1CLU9_RHIO9</name>
<dbReference type="EMBL" id="CH476744">
    <property type="protein sequence ID" value="EIE89429.1"/>
    <property type="molecule type" value="Genomic_DNA"/>
</dbReference>
<protein>
    <submittedName>
        <fullName evidence="3">Uncharacterized protein</fullName>
    </submittedName>
</protein>
<dbReference type="Proteomes" id="UP000009138">
    <property type="component" value="Unassembled WGS sequence"/>
</dbReference>
<keyword evidence="2" id="KW-0472">Membrane</keyword>